<evidence type="ECO:0000256" key="5">
    <source>
        <dbReference type="SAM" id="Coils"/>
    </source>
</evidence>
<keyword evidence="1" id="KW-0479">Metal-binding</keyword>
<dbReference type="InterPro" id="IPR019787">
    <property type="entry name" value="Znf_PHD-finger"/>
</dbReference>
<comment type="caution">
    <text evidence="7">The sequence shown here is derived from an EMBL/GenBank/DDBJ whole genome shotgun (WGS) entry which is preliminary data.</text>
</comment>
<evidence type="ECO:0000256" key="3">
    <source>
        <dbReference type="ARBA" id="ARBA00022833"/>
    </source>
</evidence>
<accession>A0AAW1UAX6</accession>
<evidence type="ECO:0000313" key="8">
    <source>
        <dbReference type="Proteomes" id="UP001431783"/>
    </source>
</evidence>
<organism evidence="7 8">
    <name type="scientific">Henosepilachna vigintioctopunctata</name>
    <dbReference type="NCBI Taxonomy" id="420089"/>
    <lineage>
        <taxon>Eukaryota</taxon>
        <taxon>Metazoa</taxon>
        <taxon>Ecdysozoa</taxon>
        <taxon>Arthropoda</taxon>
        <taxon>Hexapoda</taxon>
        <taxon>Insecta</taxon>
        <taxon>Pterygota</taxon>
        <taxon>Neoptera</taxon>
        <taxon>Endopterygota</taxon>
        <taxon>Coleoptera</taxon>
        <taxon>Polyphaga</taxon>
        <taxon>Cucujiformia</taxon>
        <taxon>Coccinelloidea</taxon>
        <taxon>Coccinellidae</taxon>
        <taxon>Epilachninae</taxon>
        <taxon>Epilachnini</taxon>
        <taxon>Henosepilachna</taxon>
    </lineage>
</organism>
<dbReference type="GO" id="GO:0008270">
    <property type="term" value="F:zinc ion binding"/>
    <property type="evidence" value="ECO:0007669"/>
    <property type="project" value="UniProtKB-KW"/>
</dbReference>
<proteinExistence type="predicted"/>
<dbReference type="InterPro" id="IPR001965">
    <property type="entry name" value="Znf_PHD"/>
</dbReference>
<dbReference type="PROSITE" id="PS01359">
    <property type="entry name" value="ZF_PHD_1"/>
    <property type="match status" value="1"/>
</dbReference>
<evidence type="ECO:0000256" key="4">
    <source>
        <dbReference type="PROSITE-ProRule" id="PRU00146"/>
    </source>
</evidence>
<dbReference type="Proteomes" id="UP001431783">
    <property type="component" value="Unassembled WGS sequence"/>
</dbReference>
<dbReference type="SMART" id="SM00249">
    <property type="entry name" value="PHD"/>
    <property type="match status" value="1"/>
</dbReference>
<dbReference type="AlphaFoldDB" id="A0AAW1UAX6"/>
<name>A0AAW1UAX6_9CUCU</name>
<dbReference type="InterPro" id="IPR011011">
    <property type="entry name" value="Znf_FYVE_PHD"/>
</dbReference>
<evidence type="ECO:0000256" key="2">
    <source>
        <dbReference type="ARBA" id="ARBA00022771"/>
    </source>
</evidence>
<evidence type="ECO:0000313" key="7">
    <source>
        <dbReference type="EMBL" id="KAK9877758.1"/>
    </source>
</evidence>
<dbReference type="PROSITE" id="PS50016">
    <property type="entry name" value="ZF_PHD_2"/>
    <property type="match status" value="1"/>
</dbReference>
<dbReference type="InterPro" id="IPR019786">
    <property type="entry name" value="Zinc_finger_PHD-type_CS"/>
</dbReference>
<keyword evidence="5" id="KW-0175">Coiled coil</keyword>
<keyword evidence="3" id="KW-0862">Zinc</keyword>
<dbReference type="InterPro" id="IPR013083">
    <property type="entry name" value="Znf_RING/FYVE/PHD"/>
</dbReference>
<dbReference type="SUPFAM" id="SSF57903">
    <property type="entry name" value="FYVE/PHD zinc finger"/>
    <property type="match status" value="1"/>
</dbReference>
<feature type="coiled-coil region" evidence="5">
    <location>
        <begin position="118"/>
        <end position="166"/>
    </location>
</feature>
<feature type="domain" description="PHD-type" evidence="6">
    <location>
        <begin position="5"/>
        <end position="64"/>
    </location>
</feature>
<evidence type="ECO:0000259" key="6">
    <source>
        <dbReference type="PROSITE" id="PS50016"/>
    </source>
</evidence>
<sequence length="231" mass="26982">MARRKHTCRGCSESIKKSESSIKCFGTCDRWFHRKCSHLTNQEFSEYEKGLTKEKWRCRSCADRDQDEETEDVSMKLEFVKGGSNDEPNLGAVMVLLKQMNTKFEKFEESLIFNGDLLSELQSDIKGIKMENKELKRDNVRLQARLAELEREMSRMRNTINKEECLVKRNNVVIVGLENNSIQESTREVIKICEKLELLVQEDQFDCKILSGRNGKTQLLVKFKNMTLRIK</sequence>
<keyword evidence="8" id="KW-1185">Reference proteome</keyword>
<reference evidence="7 8" key="1">
    <citation type="submission" date="2023-03" db="EMBL/GenBank/DDBJ databases">
        <title>Genome insight into feeding habits of ladybird beetles.</title>
        <authorList>
            <person name="Li H.-S."/>
            <person name="Huang Y.-H."/>
            <person name="Pang H."/>
        </authorList>
    </citation>
    <scope>NUCLEOTIDE SEQUENCE [LARGE SCALE GENOMIC DNA]</scope>
    <source>
        <strain evidence="7">SYSU_2023b</strain>
        <tissue evidence="7">Whole body</tissue>
    </source>
</reference>
<dbReference type="Gene3D" id="3.30.40.10">
    <property type="entry name" value="Zinc/RING finger domain, C3HC4 (zinc finger)"/>
    <property type="match status" value="1"/>
</dbReference>
<keyword evidence="2 4" id="KW-0863">Zinc-finger</keyword>
<gene>
    <name evidence="7" type="ORF">WA026_019438</name>
</gene>
<dbReference type="EMBL" id="JARQZJ010000043">
    <property type="protein sequence ID" value="KAK9877758.1"/>
    <property type="molecule type" value="Genomic_DNA"/>
</dbReference>
<protein>
    <recommendedName>
        <fullName evidence="6">PHD-type domain-containing protein</fullName>
    </recommendedName>
</protein>
<evidence type="ECO:0000256" key="1">
    <source>
        <dbReference type="ARBA" id="ARBA00022723"/>
    </source>
</evidence>